<feature type="domain" description="Neurotransmitter-gated ion-channel ligand-binding" evidence="12">
    <location>
        <begin position="43"/>
        <end position="248"/>
    </location>
</feature>
<keyword evidence="10 11" id="KW-0407">Ion channel</keyword>
<evidence type="ECO:0000256" key="3">
    <source>
        <dbReference type="ARBA" id="ARBA00022448"/>
    </source>
</evidence>
<comment type="similarity">
    <text evidence="11">Belongs to the ligand-gated ion channel (TC 1.A.9) family.</text>
</comment>
<evidence type="ECO:0000256" key="2">
    <source>
        <dbReference type="ARBA" id="ARBA00004236"/>
    </source>
</evidence>
<dbReference type="CDD" id="cd19049">
    <property type="entry name" value="LGIC_TM_anion"/>
    <property type="match status" value="1"/>
</dbReference>
<evidence type="ECO:0000256" key="7">
    <source>
        <dbReference type="ARBA" id="ARBA00022989"/>
    </source>
</evidence>
<dbReference type="InterPro" id="IPR006201">
    <property type="entry name" value="Neur_channel"/>
</dbReference>
<comment type="subcellular location">
    <subcellularLocation>
        <location evidence="2">Cell membrane</location>
    </subcellularLocation>
    <subcellularLocation>
        <location evidence="1">Membrane</location>
        <topology evidence="1">Multi-pass membrane protein</topology>
    </subcellularLocation>
</comment>
<evidence type="ECO:0000256" key="4">
    <source>
        <dbReference type="ARBA" id="ARBA00022475"/>
    </source>
</evidence>
<dbReference type="InterPro" id="IPR006028">
    <property type="entry name" value="GABAA/Glycine_rcpt"/>
</dbReference>
<evidence type="ECO:0000256" key="8">
    <source>
        <dbReference type="ARBA" id="ARBA00023065"/>
    </source>
</evidence>
<keyword evidence="8 11" id="KW-0406">Ion transport</keyword>
<keyword evidence="5 11" id="KW-0812">Transmembrane</keyword>
<feature type="transmembrane region" description="Helical" evidence="11">
    <location>
        <begin position="456"/>
        <end position="474"/>
    </location>
</feature>
<feature type="transmembrane region" description="Helical" evidence="11">
    <location>
        <begin position="315"/>
        <end position="338"/>
    </location>
</feature>
<dbReference type="InterPro" id="IPR036734">
    <property type="entry name" value="Neur_chan_lig-bd_sf"/>
</dbReference>
<proteinExistence type="inferred from homology"/>
<dbReference type="GeneID" id="105846613"/>
<name>A0ABM4B3V4_HYDVU</name>
<protein>
    <submittedName>
        <fullName evidence="15">Gamma-aminobutyric acid receptor subunit pi isoform X2</fullName>
    </submittedName>
</protein>
<dbReference type="Gene3D" id="2.70.170.10">
    <property type="entry name" value="Neurotransmitter-gated ion-channel ligand-binding domain"/>
    <property type="match status" value="1"/>
</dbReference>
<evidence type="ECO:0000259" key="13">
    <source>
        <dbReference type="Pfam" id="PF02932"/>
    </source>
</evidence>
<keyword evidence="4" id="KW-1003">Cell membrane</keyword>
<dbReference type="InterPro" id="IPR006202">
    <property type="entry name" value="Neur_chan_lig-bd"/>
</dbReference>
<dbReference type="Pfam" id="PF02931">
    <property type="entry name" value="Neur_chan_LBD"/>
    <property type="match status" value="1"/>
</dbReference>
<evidence type="ECO:0000313" key="15">
    <source>
        <dbReference type="RefSeq" id="XP_065643503.1"/>
    </source>
</evidence>
<dbReference type="InterPro" id="IPR038050">
    <property type="entry name" value="Neuro_actylchol_rec"/>
</dbReference>
<feature type="signal peptide" evidence="11">
    <location>
        <begin position="1"/>
        <end position="27"/>
    </location>
</feature>
<keyword evidence="6 11" id="KW-0732">Signal</keyword>
<dbReference type="PRINTS" id="PR00253">
    <property type="entry name" value="GABAARECEPTR"/>
</dbReference>
<evidence type="ECO:0000256" key="1">
    <source>
        <dbReference type="ARBA" id="ARBA00004141"/>
    </source>
</evidence>
<evidence type="ECO:0000256" key="10">
    <source>
        <dbReference type="ARBA" id="ARBA00023303"/>
    </source>
</evidence>
<dbReference type="Gene3D" id="1.20.58.390">
    <property type="entry name" value="Neurotransmitter-gated ion-channel transmembrane domain"/>
    <property type="match status" value="1"/>
</dbReference>
<dbReference type="PRINTS" id="PR00252">
    <property type="entry name" value="NRIONCHANNEL"/>
</dbReference>
<dbReference type="InterPro" id="IPR036719">
    <property type="entry name" value="Neuro-gated_channel_TM_sf"/>
</dbReference>
<dbReference type="SUPFAM" id="SSF90112">
    <property type="entry name" value="Neurotransmitter-gated ion-channel transmembrane pore"/>
    <property type="match status" value="1"/>
</dbReference>
<evidence type="ECO:0000259" key="12">
    <source>
        <dbReference type="Pfam" id="PF02931"/>
    </source>
</evidence>
<keyword evidence="15" id="KW-0675">Receptor</keyword>
<accession>A0ABM4B3V4</accession>
<keyword evidence="14" id="KW-1185">Reference proteome</keyword>
<dbReference type="RefSeq" id="XP_065643503.1">
    <property type="nucleotide sequence ID" value="XM_065787431.1"/>
</dbReference>
<dbReference type="PANTHER" id="PTHR18945">
    <property type="entry name" value="NEUROTRANSMITTER GATED ION CHANNEL"/>
    <property type="match status" value="1"/>
</dbReference>
<dbReference type="InterPro" id="IPR018000">
    <property type="entry name" value="Neurotransmitter_ion_chnl_CS"/>
</dbReference>
<evidence type="ECO:0000256" key="6">
    <source>
        <dbReference type="ARBA" id="ARBA00022729"/>
    </source>
</evidence>
<evidence type="ECO:0000256" key="11">
    <source>
        <dbReference type="RuleBase" id="RU000687"/>
    </source>
</evidence>
<dbReference type="Proteomes" id="UP001652625">
    <property type="component" value="Chromosome 01"/>
</dbReference>
<dbReference type="SUPFAM" id="SSF63712">
    <property type="entry name" value="Nicotinic receptor ligand binding domain-like"/>
    <property type="match status" value="1"/>
</dbReference>
<evidence type="ECO:0000313" key="14">
    <source>
        <dbReference type="Proteomes" id="UP001652625"/>
    </source>
</evidence>
<dbReference type="Pfam" id="PF02932">
    <property type="entry name" value="Neur_chan_memb"/>
    <property type="match status" value="1"/>
</dbReference>
<reference evidence="15" key="2">
    <citation type="submission" date="2025-08" db="UniProtKB">
        <authorList>
            <consortium name="RefSeq"/>
        </authorList>
    </citation>
    <scope>IDENTIFICATION</scope>
</reference>
<evidence type="ECO:0000256" key="9">
    <source>
        <dbReference type="ARBA" id="ARBA00023136"/>
    </source>
</evidence>
<keyword evidence="9 11" id="KW-0472">Membrane</keyword>
<keyword evidence="7 11" id="KW-1133">Transmembrane helix</keyword>
<feature type="domain" description="Neurotransmitter-gated ion-channel transmembrane" evidence="13">
    <location>
        <begin position="257"/>
        <end position="470"/>
    </location>
</feature>
<organism evidence="14 15">
    <name type="scientific">Hydra vulgaris</name>
    <name type="common">Hydra</name>
    <name type="synonym">Hydra attenuata</name>
    <dbReference type="NCBI Taxonomy" id="6087"/>
    <lineage>
        <taxon>Eukaryota</taxon>
        <taxon>Metazoa</taxon>
        <taxon>Cnidaria</taxon>
        <taxon>Hydrozoa</taxon>
        <taxon>Hydroidolina</taxon>
        <taxon>Anthoathecata</taxon>
        <taxon>Aplanulata</taxon>
        <taxon>Hydridae</taxon>
        <taxon>Hydra</taxon>
    </lineage>
</organism>
<evidence type="ECO:0000256" key="5">
    <source>
        <dbReference type="ARBA" id="ARBA00022692"/>
    </source>
</evidence>
<feature type="transmembrane region" description="Helical" evidence="11">
    <location>
        <begin position="252"/>
        <end position="271"/>
    </location>
</feature>
<gene>
    <name evidence="15" type="primary">LOC105846613</name>
</gene>
<dbReference type="InterPro" id="IPR006029">
    <property type="entry name" value="Neurotrans-gated_channel_TM"/>
</dbReference>
<sequence>MDYQRAFKWTLLRRMVLIILFARFATASRFESTSDLEYSKTWSRIRQAYNPFLRPNFTGNVTSVVMSLTILQFDSLNDDEKSFKTDMYLRQLWVDYRATHNLSTVLIPVIGKKHPSSYIWVPDTVFGGMLGGHVHTMTVANHKLDIYPNGTIYWGCRITLKSYCLFNLRNYPMDTQRCEVGIESYAYDNRHINYIWDKTHPVILHLLELPQHTVQVENTSRYLKYYSSSSNKEGEYTFLKFDAVFKRRVQAYILQAYFPSASLVVVSWISFWFHTNCAVARMSFGIVSLLTTYRLWEVVLKSMPKINYTTALDIYMFGCITFICFSLLEYGLATNFHFARWKKKRSTHLLNSLNKRRETLNQVDLRVSFSNNSKNKRPLFYLESSDSKATHPEGVDLYNNLGKATIRKMSKQEQKLKLKEEYLNMWKSDPPKKRPYYFEPMMVTGKPASLDIASRFLFPFGFLCFNVVYWAYFLQKA</sequence>
<keyword evidence="3 11" id="KW-0813">Transport</keyword>
<feature type="chain" id="PRO_5044998437" evidence="11">
    <location>
        <begin position="28"/>
        <end position="477"/>
    </location>
</feature>
<comment type="caution">
    <text evidence="11">Lacks conserved residue(s) required for the propagation of feature annotation.</text>
</comment>
<dbReference type="PROSITE" id="PS00236">
    <property type="entry name" value="NEUROTR_ION_CHANNEL"/>
    <property type="match status" value="1"/>
</dbReference>
<reference evidence="14" key="1">
    <citation type="submission" date="2025-05" db="UniProtKB">
        <authorList>
            <consortium name="RefSeq"/>
        </authorList>
    </citation>
    <scope>NUCLEOTIDE SEQUENCE [LARGE SCALE GENOMIC DNA]</scope>
</reference>